<sequence length="178" mass="18515">MVFLTVAVIVVGALCLLNLLLTFGVIRRLRAHTERLEILGAQGVRTSELIPVPGYEVPEVAAATVDGEPVSFAERTLVAFFAQGCSACEDKLPEFVSHAGAVPGGRDRVLAVVSGEPGRMAATIDALAAVARVVTGPQADPVIAAFGVRAFPTFGVVEGGTVRAIDNDLARLPEPSRA</sequence>
<proteinExistence type="predicted"/>
<gene>
    <name evidence="3" type="ORF">SAMN05444920_1011082</name>
</gene>
<evidence type="ECO:0000313" key="3">
    <source>
        <dbReference type="EMBL" id="SEF94552.1"/>
    </source>
</evidence>
<dbReference type="EMBL" id="FNVT01000001">
    <property type="protein sequence ID" value="SEF94552.1"/>
    <property type="molecule type" value="Genomic_DNA"/>
</dbReference>
<evidence type="ECO:0000259" key="2">
    <source>
        <dbReference type="PROSITE" id="PS51352"/>
    </source>
</evidence>
<dbReference type="AlphaFoldDB" id="A0A1H5W4Y2"/>
<evidence type="ECO:0000256" key="1">
    <source>
        <dbReference type="SAM" id="Phobius"/>
    </source>
</evidence>
<keyword evidence="1" id="KW-1133">Transmembrane helix</keyword>
<dbReference type="Gene3D" id="3.40.30.10">
    <property type="entry name" value="Glutaredoxin"/>
    <property type="match status" value="1"/>
</dbReference>
<evidence type="ECO:0000313" key="4">
    <source>
        <dbReference type="Proteomes" id="UP000236732"/>
    </source>
</evidence>
<reference evidence="3 4" key="1">
    <citation type="submission" date="2016-10" db="EMBL/GenBank/DDBJ databases">
        <authorList>
            <person name="de Groot N.N."/>
        </authorList>
    </citation>
    <scope>NUCLEOTIDE SEQUENCE [LARGE SCALE GENOMIC DNA]</scope>
    <source>
        <strain evidence="3 4">CGMCC 4.7037</strain>
    </source>
</reference>
<accession>A0A1H5W4Y2</accession>
<dbReference type="OrthoDB" id="128449at2"/>
<feature type="domain" description="Thioredoxin" evidence="2">
    <location>
        <begin position="51"/>
        <end position="178"/>
    </location>
</feature>
<protein>
    <recommendedName>
        <fullName evidence="2">Thioredoxin domain-containing protein</fullName>
    </recommendedName>
</protein>
<dbReference type="Proteomes" id="UP000236732">
    <property type="component" value="Unassembled WGS sequence"/>
</dbReference>
<dbReference type="RefSeq" id="WP_103954551.1">
    <property type="nucleotide sequence ID" value="NZ_FNVT01000001.1"/>
</dbReference>
<keyword evidence="1" id="KW-0472">Membrane</keyword>
<dbReference type="SUPFAM" id="SSF52833">
    <property type="entry name" value="Thioredoxin-like"/>
    <property type="match status" value="1"/>
</dbReference>
<dbReference type="InterPro" id="IPR036249">
    <property type="entry name" value="Thioredoxin-like_sf"/>
</dbReference>
<name>A0A1H5W4Y2_9ACTN</name>
<dbReference type="PROSITE" id="PS51352">
    <property type="entry name" value="THIOREDOXIN_2"/>
    <property type="match status" value="1"/>
</dbReference>
<keyword evidence="4" id="KW-1185">Reference proteome</keyword>
<feature type="transmembrane region" description="Helical" evidence="1">
    <location>
        <begin position="6"/>
        <end position="26"/>
    </location>
</feature>
<dbReference type="InterPro" id="IPR013766">
    <property type="entry name" value="Thioredoxin_domain"/>
</dbReference>
<organism evidence="3 4">
    <name type="scientific">Nonomuraea solani</name>
    <dbReference type="NCBI Taxonomy" id="1144553"/>
    <lineage>
        <taxon>Bacteria</taxon>
        <taxon>Bacillati</taxon>
        <taxon>Actinomycetota</taxon>
        <taxon>Actinomycetes</taxon>
        <taxon>Streptosporangiales</taxon>
        <taxon>Streptosporangiaceae</taxon>
        <taxon>Nonomuraea</taxon>
    </lineage>
</organism>
<keyword evidence="1" id="KW-0812">Transmembrane</keyword>